<name>A0ABV6S4Z4_9SPHN</name>
<sequence length="113" mass="12464">MTRSLRTPLIPLALLALPLGGCVSTVGAVVTAPVRIAGSAVDMATTSQSEADEKRGRAMRKRDEKLGKLERQYQRHLKECDRGDRDACTKARDDYAEIQYLTPAATPRTPPRR</sequence>
<evidence type="ECO:0008006" key="3">
    <source>
        <dbReference type="Google" id="ProtNLM"/>
    </source>
</evidence>
<evidence type="ECO:0000313" key="1">
    <source>
        <dbReference type="EMBL" id="MFC0684280.1"/>
    </source>
</evidence>
<proteinExistence type="predicted"/>
<organism evidence="1 2">
    <name type="scientific">Novosphingobium clariflavum</name>
    <dbReference type="NCBI Taxonomy" id="2029884"/>
    <lineage>
        <taxon>Bacteria</taxon>
        <taxon>Pseudomonadati</taxon>
        <taxon>Pseudomonadota</taxon>
        <taxon>Alphaproteobacteria</taxon>
        <taxon>Sphingomonadales</taxon>
        <taxon>Sphingomonadaceae</taxon>
        <taxon>Novosphingobium</taxon>
    </lineage>
</organism>
<comment type="caution">
    <text evidence="1">The sequence shown here is derived from an EMBL/GenBank/DDBJ whole genome shotgun (WGS) entry which is preliminary data.</text>
</comment>
<dbReference type="EMBL" id="JBHLTM010000027">
    <property type="protein sequence ID" value="MFC0684280.1"/>
    <property type="molecule type" value="Genomic_DNA"/>
</dbReference>
<protein>
    <recommendedName>
        <fullName evidence="3">Lipoprotein</fullName>
    </recommendedName>
</protein>
<dbReference type="Proteomes" id="UP001589858">
    <property type="component" value="Unassembled WGS sequence"/>
</dbReference>
<evidence type="ECO:0000313" key="2">
    <source>
        <dbReference type="Proteomes" id="UP001589858"/>
    </source>
</evidence>
<accession>A0ABV6S4Z4</accession>
<gene>
    <name evidence="1" type="ORF">ACFFF8_06715</name>
</gene>
<dbReference type="RefSeq" id="WP_267219660.1">
    <property type="nucleotide sequence ID" value="NZ_JAPCWC010000004.1"/>
</dbReference>
<reference evidence="1 2" key="1">
    <citation type="submission" date="2024-09" db="EMBL/GenBank/DDBJ databases">
        <authorList>
            <person name="Sun Q."/>
            <person name="Mori K."/>
        </authorList>
    </citation>
    <scope>NUCLEOTIDE SEQUENCE [LARGE SCALE GENOMIC DNA]</scope>
    <source>
        <strain evidence="1 2">CICC 11035S</strain>
    </source>
</reference>
<keyword evidence="2" id="KW-1185">Reference proteome</keyword>